<accession>A0ABT3HT94</accession>
<evidence type="ECO:0000256" key="1">
    <source>
        <dbReference type="ARBA" id="ARBA00023015"/>
    </source>
</evidence>
<dbReference type="InterPro" id="IPR018060">
    <property type="entry name" value="HTH_AraC"/>
</dbReference>
<evidence type="ECO:0000313" key="6">
    <source>
        <dbReference type="Proteomes" id="UP001163731"/>
    </source>
</evidence>
<sequence>MYNLSTQLKELGFNIDLLQNAIDRNDKLLKFNTLEYFCIYLFLNDYELKVDGKIVSVTGGQAVFLSPFRTVEFIKPVHSDIYVIVFTPLFYEKSKKDSLFLNSEVFFSTDSHVHTIPYFGTEEYIKLQMTDRLKYFKDSSQDLYLTVAHSIIEGLLMDALRYIRPANEKEGDAISMLSIGNSFKTLLQKDVRIHRTVSYYASKLFVSERKLTNIVKELYGQTAKQMIIQKFCNECVIALTHSNLTISEVSFEFGFSSESNFTNFLRKHTGKNPTELRMFG</sequence>
<dbReference type="PANTHER" id="PTHR43280:SF32">
    <property type="entry name" value="TRANSCRIPTIONAL REGULATORY PROTEIN"/>
    <property type="match status" value="1"/>
</dbReference>
<organism evidence="5 6">
    <name type="scientific">Chryseobacterium kimseyorum</name>
    <dbReference type="NCBI Taxonomy" id="2984028"/>
    <lineage>
        <taxon>Bacteria</taxon>
        <taxon>Pseudomonadati</taxon>
        <taxon>Bacteroidota</taxon>
        <taxon>Flavobacteriia</taxon>
        <taxon>Flavobacteriales</taxon>
        <taxon>Weeksellaceae</taxon>
        <taxon>Chryseobacterium group</taxon>
        <taxon>Chryseobacterium</taxon>
    </lineage>
</organism>
<dbReference type="PROSITE" id="PS01124">
    <property type="entry name" value="HTH_ARAC_FAMILY_2"/>
    <property type="match status" value="1"/>
</dbReference>
<reference evidence="5" key="1">
    <citation type="submission" date="2022-10" db="EMBL/GenBank/DDBJ databases">
        <title>Chryseobacterium babae sp. nov. isolated from the gut of the beetle Oryctes rhinoceros, and Chryseobacterium kimseyorum sp. nov., isolated from a stick insect rearing cage.</title>
        <authorList>
            <person name="Shelomi M."/>
            <person name="Han C.-J."/>
            <person name="Chen W.-M."/>
            <person name="Chen H.-K."/>
            <person name="Liaw S.-J."/>
            <person name="Muhle E."/>
            <person name="Clermont D."/>
        </authorList>
    </citation>
    <scope>NUCLEOTIDE SEQUENCE</scope>
    <source>
        <strain evidence="5">09-1422</strain>
    </source>
</reference>
<dbReference type="SMART" id="SM00342">
    <property type="entry name" value="HTH_ARAC"/>
    <property type="match status" value="1"/>
</dbReference>
<dbReference type="SUPFAM" id="SSF46689">
    <property type="entry name" value="Homeodomain-like"/>
    <property type="match status" value="1"/>
</dbReference>
<name>A0ABT3HT94_9FLAO</name>
<evidence type="ECO:0000313" key="5">
    <source>
        <dbReference type="EMBL" id="MCW3166989.1"/>
    </source>
</evidence>
<dbReference type="InterPro" id="IPR009057">
    <property type="entry name" value="Homeodomain-like_sf"/>
</dbReference>
<evidence type="ECO:0000259" key="4">
    <source>
        <dbReference type="PROSITE" id="PS01124"/>
    </source>
</evidence>
<keyword evidence="2" id="KW-0238">DNA-binding</keyword>
<keyword evidence="6" id="KW-1185">Reference proteome</keyword>
<keyword evidence="3" id="KW-0804">Transcription</keyword>
<dbReference type="Proteomes" id="UP001163731">
    <property type="component" value="Unassembled WGS sequence"/>
</dbReference>
<keyword evidence="1" id="KW-0805">Transcription regulation</keyword>
<dbReference type="Gene3D" id="1.10.10.60">
    <property type="entry name" value="Homeodomain-like"/>
    <property type="match status" value="1"/>
</dbReference>
<feature type="domain" description="HTH araC/xylS-type" evidence="4">
    <location>
        <begin position="181"/>
        <end position="279"/>
    </location>
</feature>
<comment type="caution">
    <text evidence="5">The sequence shown here is derived from an EMBL/GenBank/DDBJ whole genome shotgun (WGS) entry which is preliminary data.</text>
</comment>
<dbReference type="RefSeq" id="WP_264748286.1">
    <property type="nucleotide sequence ID" value="NZ_JAPDHW010000001.1"/>
</dbReference>
<evidence type="ECO:0000256" key="3">
    <source>
        <dbReference type="ARBA" id="ARBA00023163"/>
    </source>
</evidence>
<proteinExistence type="predicted"/>
<protein>
    <submittedName>
        <fullName evidence="5">Helix-turn-helix domain-containing protein</fullName>
    </submittedName>
</protein>
<dbReference type="PANTHER" id="PTHR43280">
    <property type="entry name" value="ARAC-FAMILY TRANSCRIPTIONAL REGULATOR"/>
    <property type="match status" value="1"/>
</dbReference>
<dbReference type="EMBL" id="JAPDHW010000001">
    <property type="protein sequence ID" value="MCW3166989.1"/>
    <property type="molecule type" value="Genomic_DNA"/>
</dbReference>
<gene>
    <name evidence="5" type="ORF">OMO38_00480</name>
</gene>
<evidence type="ECO:0000256" key="2">
    <source>
        <dbReference type="ARBA" id="ARBA00023125"/>
    </source>
</evidence>
<dbReference type="Pfam" id="PF12833">
    <property type="entry name" value="HTH_18"/>
    <property type="match status" value="1"/>
</dbReference>